<comment type="caution">
    <text evidence="1">The sequence shown here is derived from an EMBL/GenBank/DDBJ whole genome shotgun (WGS) entry which is preliminary data.</text>
</comment>
<evidence type="ECO:0000313" key="2">
    <source>
        <dbReference type="Proteomes" id="UP001303473"/>
    </source>
</evidence>
<dbReference type="Proteomes" id="UP001303473">
    <property type="component" value="Unassembled WGS sequence"/>
</dbReference>
<proteinExistence type="predicted"/>
<accession>A0AAN6S6A1</accession>
<dbReference type="Gene3D" id="3.30.559.10">
    <property type="entry name" value="Chloramphenicol acetyltransferase-like domain"/>
    <property type="match status" value="1"/>
</dbReference>
<dbReference type="InterPro" id="IPR023213">
    <property type="entry name" value="CAT-like_dom_sf"/>
</dbReference>
<organism evidence="1 2">
    <name type="scientific">Diplogelasinospora grovesii</name>
    <dbReference type="NCBI Taxonomy" id="303347"/>
    <lineage>
        <taxon>Eukaryota</taxon>
        <taxon>Fungi</taxon>
        <taxon>Dikarya</taxon>
        <taxon>Ascomycota</taxon>
        <taxon>Pezizomycotina</taxon>
        <taxon>Sordariomycetes</taxon>
        <taxon>Sordariomycetidae</taxon>
        <taxon>Sordariales</taxon>
        <taxon>Diplogelasinosporaceae</taxon>
        <taxon>Diplogelasinospora</taxon>
    </lineage>
</organism>
<keyword evidence="2" id="KW-1185">Reference proteome</keyword>
<protein>
    <submittedName>
        <fullName evidence="1">Uncharacterized protein</fullName>
    </submittedName>
</protein>
<dbReference type="AlphaFoldDB" id="A0AAN6S6A1"/>
<gene>
    <name evidence="1" type="ORF">QBC46DRAFT_340585</name>
</gene>
<evidence type="ECO:0000313" key="1">
    <source>
        <dbReference type="EMBL" id="KAK3941451.1"/>
    </source>
</evidence>
<name>A0AAN6S6A1_9PEZI</name>
<sequence length="140" mass="15469">MTAEEVIHTAPLSKLAWYIRQLTNGVTQENLDTALTAIAPIRDKTTLFLKTDSFPADFKFARPYAFRFPFDTVTAGLTVAYPVRTNGAPAGDDEGNEFSIGFEKELAKGLIEDPEWDRYFEFRGVDAEEKASSGGSIPVV</sequence>
<reference evidence="2" key="1">
    <citation type="journal article" date="2023" name="Mol. Phylogenet. Evol.">
        <title>Genome-scale phylogeny and comparative genomics of the fungal order Sordariales.</title>
        <authorList>
            <person name="Hensen N."/>
            <person name="Bonometti L."/>
            <person name="Westerberg I."/>
            <person name="Brannstrom I.O."/>
            <person name="Guillou S."/>
            <person name="Cros-Aarteil S."/>
            <person name="Calhoun S."/>
            <person name="Haridas S."/>
            <person name="Kuo A."/>
            <person name="Mondo S."/>
            <person name="Pangilinan J."/>
            <person name="Riley R."/>
            <person name="LaButti K."/>
            <person name="Andreopoulos B."/>
            <person name="Lipzen A."/>
            <person name="Chen C."/>
            <person name="Yan M."/>
            <person name="Daum C."/>
            <person name="Ng V."/>
            <person name="Clum A."/>
            <person name="Steindorff A."/>
            <person name="Ohm R.A."/>
            <person name="Martin F."/>
            <person name="Silar P."/>
            <person name="Natvig D.O."/>
            <person name="Lalanne C."/>
            <person name="Gautier V."/>
            <person name="Ament-Velasquez S.L."/>
            <person name="Kruys A."/>
            <person name="Hutchinson M.I."/>
            <person name="Powell A.J."/>
            <person name="Barry K."/>
            <person name="Miller A.N."/>
            <person name="Grigoriev I.V."/>
            <person name="Debuchy R."/>
            <person name="Gladieux P."/>
            <person name="Hiltunen Thoren M."/>
            <person name="Johannesson H."/>
        </authorList>
    </citation>
    <scope>NUCLEOTIDE SEQUENCE [LARGE SCALE GENOMIC DNA]</scope>
    <source>
        <strain evidence="2">CBS 340.73</strain>
    </source>
</reference>
<dbReference type="EMBL" id="MU853783">
    <property type="protein sequence ID" value="KAK3941451.1"/>
    <property type="molecule type" value="Genomic_DNA"/>
</dbReference>